<dbReference type="InterPro" id="IPR021099">
    <property type="entry name" value="PORR_domain"/>
</dbReference>
<reference evidence="3 4" key="1">
    <citation type="submission" date="2023-10" db="EMBL/GenBank/DDBJ databases">
        <title>Chromosome-scale genome assembly provides insights into flower coloration mechanisms of Canna indica.</title>
        <authorList>
            <person name="Li C."/>
        </authorList>
    </citation>
    <scope>NUCLEOTIDE SEQUENCE [LARGE SCALE GENOMIC DNA]</scope>
    <source>
        <tissue evidence="3">Flower</tissue>
    </source>
</reference>
<gene>
    <name evidence="3" type="ORF">Cni_G14094</name>
</gene>
<feature type="domain" description="PORR" evidence="2">
    <location>
        <begin position="89"/>
        <end position="168"/>
    </location>
</feature>
<feature type="compositionally biased region" description="Low complexity" evidence="1">
    <location>
        <begin position="40"/>
        <end position="51"/>
    </location>
</feature>
<organism evidence="3 4">
    <name type="scientific">Canna indica</name>
    <name type="common">Indian-shot</name>
    <dbReference type="NCBI Taxonomy" id="4628"/>
    <lineage>
        <taxon>Eukaryota</taxon>
        <taxon>Viridiplantae</taxon>
        <taxon>Streptophyta</taxon>
        <taxon>Embryophyta</taxon>
        <taxon>Tracheophyta</taxon>
        <taxon>Spermatophyta</taxon>
        <taxon>Magnoliopsida</taxon>
        <taxon>Liliopsida</taxon>
        <taxon>Zingiberales</taxon>
        <taxon>Cannaceae</taxon>
        <taxon>Canna</taxon>
    </lineage>
</organism>
<dbReference type="Pfam" id="PF11955">
    <property type="entry name" value="PORR"/>
    <property type="match status" value="1"/>
</dbReference>
<dbReference type="AlphaFoldDB" id="A0AAQ3KH37"/>
<feature type="compositionally biased region" description="Pro residues" evidence="1">
    <location>
        <begin position="52"/>
        <end position="77"/>
    </location>
</feature>
<feature type="region of interest" description="Disordered" evidence="1">
    <location>
        <begin position="40"/>
        <end position="77"/>
    </location>
</feature>
<evidence type="ECO:0000313" key="4">
    <source>
        <dbReference type="Proteomes" id="UP001327560"/>
    </source>
</evidence>
<dbReference type="Proteomes" id="UP001327560">
    <property type="component" value="Chromosome 4"/>
</dbReference>
<name>A0AAQ3KH37_9LILI</name>
<protein>
    <recommendedName>
        <fullName evidence="2">PORR domain-containing protein</fullName>
    </recommendedName>
</protein>
<evidence type="ECO:0000259" key="2">
    <source>
        <dbReference type="Pfam" id="PF11955"/>
    </source>
</evidence>
<keyword evidence="4" id="KW-1185">Reference proteome</keyword>
<dbReference type="EMBL" id="CP136893">
    <property type="protein sequence ID" value="WOL05366.1"/>
    <property type="molecule type" value="Genomic_DNA"/>
</dbReference>
<dbReference type="GO" id="GO:0003723">
    <property type="term" value="F:RNA binding"/>
    <property type="evidence" value="ECO:0007669"/>
    <property type="project" value="InterPro"/>
</dbReference>
<sequence length="174" mass="19060">MDSYKHLLKVLAVQDVILVSPATSIPLPLHSTAAPTSAFLTAPSPASSPSSTTPPPPIPSSVSSLPPPASYLTSPPPPPPLMTSTACAVFGVWRELGLSDDFEDSVIARNPTIFTLRANPRERNTHQLELVKQSHTLNFTLVVEQWRVQERSRAEPKQEPKFAFKLGFCHEWGR</sequence>
<proteinExistence type="predicted"/>
<evidence type="ECO:0000256" key="1">
    <source>
        <dbReference type="SAM" id="MobiDB-lite"/>
    </source>
</evidence>
<evidence type="ECO:0000313" key="3">
    <source>
        <dbReference type="EMBL" id="WOL05366.1"/>
    </source>
</evidence>
<accession>A0AAQ3KH37</accession>